<dbReference type="PANTHER" id="PTHR47816">
    <property type="entry name" value="RIBOSOMAL RNA SMALL SUBUNIT METHYLTRANSFERASE C"/>
    <property type="match status" value="1"/>
</dbReference>
<dbReference type="InterPro" id="IPR007848">
    <property type="entry name" value="Small_mtfrase_dom"/>
</dbReference>
<dbReference type="GO" id="GO:0006364">
    <property type="term" value="P:rRNA processing"/>
    <property type="evidence" value="ECO:0007669"/>
    <property type="project" value="UniProtKB-KW"/>
</dbReference>
<keyword evidence="1" id="KW-0963">Cytoplasm</keyword>
<evidence type="ECO:0000313" key="8">
    <source>
        <dbReference type="Proteomes" id="UP000666240"/>
    </source>
</evidence>
<dbReference type="PROSITE" id="PS00092">
    <property type="entry name" value="N6_MTASE"/>
    <property type="match status" value="1"/>
</dbReference>
<dbReference type="InterPro" id="IPR002052">
    <property type="entry name" value="DNA_methylase_N6_adenine_CS"/>
</dbReference>
<dbReference type="InterPro" id="IPR029063">
    <property type="entry name" value="SAM-dependent_MTases_sf"/>
</dbReference>
<dbReference type="EMBL" id="JAGIYY010000008">
    <property type="protein sequence ID" value="MBP0440542.1"/>
    <property type="molecule type" value="Genomic_DNA"/>
</dbReference>
<dbReference type="CDD" id="cd02440">
    <property type="entry name" value="AdoMet_MTases"/>
    <property type="match status" value="1"/>
</dbReference>
<dbReference type="AlphaFoldDB" id="A0A8J7UMN0"/>
<comment type="caution">
    <text evidence="7">The sequence shown here is derived from an EMBL/GenBank/DDBJ whole genome shotgun (WGS) entry which is preliminary data.</text>
</comment>
<dbReference type="Gene3D" id="3.40.50.150">
    <property type="entry name" value="Vaccinia Virus protein VP39"/>
    <property type="match status" value="2"/>
</dbReference>
<keyword evidence="2" id="KW-0698">rRNA processing</keyword>
<keyword evidence="5" id="KW-0949">S-adenosyl-L-methionine</keyword>
<keyword evidence="3 7" id="KW-0489">Methyltransferase</keyword>
<dbReference type="GO" id="GO:0003676">
    <property type="term" value="F:nucleic acid binding"/>
    <property type="evidence" value="ECO:0007669"/>
    <property type="project" value="InterPro"/>
</dbReference>
<dbReference type="PANTHER" id="PTHR47816:SF4">
    <property type="entry name" value="RIBOSOMAL RNA SMALL SUBUNIT METHYLTRANSFERASE C"/>
    <property type="match status" value="1"/>
</dbReference>
<dbReference type="GO" id="GO:0008170">
    <property type="term" value="F:N-methyltransferase activity"/>
    <property type="evidence" value="ECO:0007669"/>
    <property type="project" value="UniProtKB-ARBA"/>
</dbReference>
<evidence type="ECO:0000259" key="6">
    <source>
        <dbReference type="Pfam" id="PF05175"/>
    </source>
</evidence>
<evidence type="ECO:0000256" key="4">
    <source>
        <dbReference type="ARBA" id="ARBA00022679"/>
    </source>
</evidence>
<dbReference type="SUPFAM" id="SSF53335">
    <property type="entry name" value="S-adenosyl-L-methionine-dependent methyltransferases"/>
    <property type="match status" value="1"/>
</dbReference>
<protein>
    <submittedName>
        <fullName evidence="7">Class I SAM-dependent methyltransferase</fullName>
    </submittedName>
</protein>
<evidence type="ECO:0000256" key="2">
    <source>
        <dbReference type="ARBA" id="ARBA00022552"/>
    </source>
</evidence>
<evidence type="ECO:0000313" key="7">
    <source>
        <dbReference type="EMBL" id="MBP0440542.1"/>
    </source>
</evidence>
<evidence type="ECO:0000256" key="3">
    <source>
        <dbReference type="ARBA" id="ARBA00022603"/>
    </source>
</evidence>
<reference evidence="7" key="1">
    <citation type="submission" date="2021-03" db="EMBL/GenBank/DDBJ databases">
        <title>Genome sequencing and assembly of Tianweitania sediminis.</title>
        <authorList>
            <person name="Chhetri G."/>
        </authorList>
    </citation>
    <scope>NUCLEOTIDE SEQUENCE</scope>
    <source>
        <strain evidence="7">Z8</strain>
    </source>
</reference>
<proteinExistence type="predicted"/>
<evidence type="ECO:0000256" key="1">
    <source>
        <dbReference type="ARBA" id="ARBA00022490"/>
    </source>
</evidence>
<accession>A0A8J7UMN0</accession>
<feature type="domain" description="Methyltransferase small" evidence="6">
    <location>
        <begin position="162"/>
        <end position="328"/>
    </location>
</feature>
<gene>
    <name evidence="7" type="ORF">J5Y06_17975</name>
</gene>
<name>A0A8J7UMN0_9HYPH</name>
<sequence>MQADQTWRTLFHPFEAGDLPVPGPSERVLFLGARPGFRLPDGFGAELTCVQGFRPDFLMLKRQGRAVVPEPDGDNYDLVLVQGSKHRGQNEGWIAEALRRAKAGGLIVVAASKKDGADSLRKRMTNQLAVQNHAAKHHGTVFWLQAGGQTMPLPEPVLVDNRFQTRPGMFSHGHADAGSQFLAEHLPADLKGDVADFCAGWGYLAAALETRDPIRSIDLYEADHAALEAAKEALAGSRRPFSFFWHDLASETVTRRYDAIVMNPPFHASSQKAEPDLGATMIRAAALALKGHGRLVLVANRALPYERALAGVFAASGETARNDSFKVLWGAGPRTR</sequence>
<dbReference type="Pfam" id="PF05175">
    <property type="entry name" value="MTS"/>
    <property type="match status" value="1"/>
</dbReference>
<dbReference type="GO" id="GO:0032259">
    <property type="term" value="P:methylation"/>
    <property type="evidence" value="ECO:0007669"/>
    <property type="project" value="UniProtKB-KW"/>
</dbReference>
<dbReference type="RefSeq" id="WP_209336574.1">
    <property type="nucleotide sequence ID" value="NZ_JAGIYY010000008.1"/>
</dbReference>
<evidence type="ECO:0000256" key="5">
    <source>
        <dbReference type="ARBA" id="ARBA00022691"/>
    </source>
</evidence>
<dbReference type="Proteomes" id="UP000666240">
    <property type="component" value="Unassembled WGS sequence"/>
</dbReference>
<organism evidence="7 8">
    <name type="scientific">Tianweitania sediminis</name>
    <dbReference type="NCBI Taxonomy" id="1502156"/>
    <lineage>
        <taxon>Bacteria</taxon>
        <taxon>Pseudomonadati</taxon>
        <taxon>Pseudomonadota</taxon>
        <taxon>Alphaproteobacteria</taxon>
        <taxon>Hyphomicrobiales</taxon>
        <taxon>Phyllobacteriaceae</taxon>
        <taxon>Tianweitania</taxon>
    </lineage>
</organism>
<keyword evidence="8" id="KW-1185">Reference proteome</keyword>
<dbReference type="GO" id="GO:0008757">
    <property type="term" value="F:S-adenosylmethionine-dependent methyltransferase activity"/>
    <property type="evidence" value="ECO:0007669"/>
    <property type="project" value="InterPro"/>
</dbReference>
<dbReference type="InterPro" id="IPR046977">
    <property type="entry name" value="RsmC/RlmG"/>
</dbReference>
<keyword evidence="4" id="KW-0808">Transferase</keyword>